<gene>
    <name evidence="1" type="ORF">PCOR1329_LOCUS63637</name>
</gene>
<proteinExistence type="predicted"/>
<feature type="non-terminal residue" evidence="1">
    <location>
        <position position="222"/>
    </location>
</feature>
<feature type="non-terminal residue" evidence="1">
    <location>
        <position position="1"/>
    </location>
</feature>
<dbReference type="EMBL" id="CAUYUJ010018083">
    <property type="protein sequence ID" value="CAK0880526.1"/>
    <property type="molecule type" value="Genomic_DNA"/>
</dbReference>
<evidence type="ECO:0000313" key="1">
    <source>
        <dbReference type="EMBL" id="CAK0880526.1"/>
    </source>
</evidence>
<name>A0ABN9W6W3_9DINO</name>
<protein>
    <submittedName>
        <fullName evidence="1">Uncharacterized protein</fullName>
    </submittedName>
</protein>
<sequence length="222" mass="24876">HDRTERDLHDVKTRMAMSEQSMREFCDTFSKLQRIVGNAEARQPCLKVDAIGSFDRAADPCTFWRGCASAFSVDELTASLECCFSAAEVTLDHIAFNTTGLGSGTPSRSLAARCWLNSEPVVFIHLYVMVATGVNLKLWREIQVKRLAKIIQDRFPTMDIHIYRSQGCLTSQNEALVQLHVGATADEPTRLQWTAAAVRLDIDDERQRCIRTGFESSFADAL</sequence>
<reference evidence="1" key="1">
    <citation type="submission" date="2023-10" db="EMBL/GenBank/DDBJ databases">
        <authorList>
            <person name="Chen Y."/>
            <person name="Shah S."/>
            <person name="Dougan E. K."/>
            <person name="Thang M."/>
            <person name="Chan C."/>
        </authorList>
    </citation>
    <scope>NUCLEOTIDE SEQUENCE [LARGE SCALE GENOMIC DNA]</scope>
</reference>
<evidence type="ECO:0000313" key="2">
    <source>
        <dbReference type="Proteomes" id="UP001189429"/>
    </source>
</evidence>
<organism evidence="1 2">
    <name type="scientific">Prorocentrum cordatum</name>
    <dbReference type="NCBI Taxonomy" id="2364126"/>
    <lineage>
        <taxon>Eukaryota</taxon>
        <taxon>Sar</taxon>
        <taxon>Alveolata</taxon>
        <taxon>Dinophyceae</taxon>
        <taxon>Prorocentrales</taxon>
        <taxon>Prorocentraceae</taxon>
        <taxon>Prorocentrum</taxon>
    </lineage>
</organism>
<keyword evidence="2" id="KW-1185">Reference proteome</keyword>
<accession>A0ABN9W6W3</accession>
<dbReference type="Proteomes" id="UP001189429">
    <property type="component" value="Unassembled WGS sequence"/>
</dbReference>
<comment type="caution">
    <text evidence="1">The sequence shown here is derived from an EMBL/GenBank/DDBJ whole genome shotgun (WGS) entry which is preliminary data.</text>
</comment>